<organism evidence="1 2">
    <name type="scientific">Pseudomonas phytophila</name>
    <dbReference type="NCBI Taxonomy" id="2867264"/>
    <lineage>
        <taxon>Bacteria</taxon>
        <taxon>Pseudomonadati</taxon>
        <taxon>Pseudomonadota</taxon>
        <taxon>Gammaproteobacteria</taxon>
        <taxon>Pseudomonadales</taxon>
        <taxon>Pseudomonadaceae</taxon>
        <taxon>Pseudomonas</taxon>
    </lineage>
</organism>
<gene>
    <name evidence="1" type="ORF">K3169_09715</name>
</gene>
<evidence type="ECO:0000313" key="1">
    <source>
        <dbReference type="EMBL" id="UXZ98119.1"/>
    </source>
</evidence>
<accession>A0ABY6FJM1</accession>
<dbReference type="Proteomes" id="UP001063228">
    <property type="component" value="Chromosome"/>
</dbReference>
<dbReference type="EMBL" id="CP081201">
    <property type="protein sequence ID" value="UXZ98119.1"/>
    <property type="molecule type" value="Genomic_DNA"/>
</dbReference>
<reference evidence="1" key="1">
    <citation type="submission" date="2021-08" db="EMBL/GenBank/DDBJ databases">
        <title>Complete genome sequence of Pseudomonas phytophila.</title>
        <authorList>
            <person name="Weir B.S."/>
            <person name="Templeton M.D."/>
            <person name="Arshed S."/>
            <person name="Andersen M.T."/>
            <person name="Jayaraman J."/>
        </authorList>
    </citation>
    <scope>NUCLEOTIDE SEQUENCE</scope>
    <source>
        <strain evidence="1">ICMP 23753</strain>
    </source>
</reference>
<keyword evidence="2" id="KW-1185">Reference proteome</keyword>
<evidence type="ECO:0000313" key="2">
    <source>
        <dbReference type="Proteomes" id="UP001063228"/>
    </source>
</evidence>
<evidence type="ECO:0008006" key="3">
    <source>
        <dbReference type="Google" id="ProtNLM"/>
    </source>
</evidence>
<protein>
    <recommendedName>
        <fullName evidence="3">Lipoprotein</fullName>
    </recommendedName>
</protein>
<sequence>MSDFKSANLSKTFKLLSIIFSLFVISSCARITLEEQFLGMQVCKVENVYLDTVTKKPSGKYFVERKLNPCRVDEAAFYCVDDTFYGLVVTQIAIPYRGPFNVHAIYLKDRPDVVKAVLSSRFKNLNATNTGVSPVLIANPSDQGGSVFYCDVYSE</sequence>
<dbReference type="PROSITE" id="PS51257">
    <property type="entry name" value="PROKAR_LIPOPROTEIN"/>
    <property type="match status" value="1"/>
</dbReference>
<name>A0ABY6FJM1_9PSED</name>
<dbReference type="RefSeq" id="WP_263271246.1">
    <property type="nucleotide sequence ID" value="NZ_CP081201.1"/>
</dbReference>
<proteinExistence type="predicted"/>